<dbReference type="Gene3D" id="3.30.565.10">
    <property type="entry name" value="Histidine kinase-like ATPase, C-terminal domain"/>
    <property type="match status" value="1"/>
</dbReference>
<dbReference type="PANTHER" id="PTHR35526:SF3">
    <property type="entry name" value="ANTI-SIGMA-F FACTOR RSBW"/>
    <property type="match status" value="1"/>
</dbReference>
<dbReference type="GO" id="GO:0005524">
    <property type="term" value="F:ATP binding"/>
    <property type="evidence" value="ECO:0007669"/>
    <property type="project" value="UniProtKB-KW"/>
</dbReference>
<dbReference type="InterPro" id="IPR036890">
    <property type="entry name" value="HATPase_C_sf"/>
</dbReference>
<evidence type="ECO:0000313" key="4">
    <source>
        <dbReference type="Proteomes" id="UP001183809"/>
    </source>
</evidence>
<gene>
    <name evidence="3" type="ORF">RM764_24955</name>
</gene>
<feature type="domain" description="Histidine kinase/HSP90-like ATPase" evidence="2">
    <location>
        <begin position="21"/>
        <end position="130"/>
    </location>
</feature>
<dbReference type="SUPFAM" id="SSF55874">
    <property type="entry name" value="ATPase domain of HSP90 chaperone/DNA topoisomerase II/histidine kinase"/>
    <property type="match status" value="1"/>
</dbReference>
<dbReference type="RefSeq" id="WP_311697684.1">
    <property type="nucleotide sequence ID" value="NZ_JAVREY010000034.1"/>
</dbReference>
<keyword evidence="3" id="KW-0547">Nucleotide-binding</keyword>
<comment type="caution">
    <text evidence="3">The sequence shown here is derived from an EMBL/GenBank/DDBJ whole genome shotgun (WGS) entry which is preliminary data.</text>
</comment>
<accession>A0ABU2TZ19</accession>
<reference evidence="4" key="1">
    <citation type="submission" date="2023-07" db="EMBL/GenBank/DDBJ databases">
        <title>30 novel species of actinomycetes from the DSMZ collection.</title>
        <authorList>
            <person name="Nouioui I."/>
        </authorList>
    </citation>
    <scope>NUCLEOTIDE SEQUENCE [LARGE SCALE GENOMIC DNA]</scope>
    <source>
        <strain evidence="4">DSM 41699</strain>
    </source>
</reference>
<evidence type="ECO:0000256" key="1">
    <source>
        <dbReference type="ARBA" id="ARBA00022527"/>
    </source>
</evidence>
<keyword evidence="1" id="KW-0723">Serine/threonine-protein kinase</keyword>
<keyword evidence="4" id="KW-1185">Reference proteome</keyword>
<keyword evidence="1" id="KW-0418">Kinase</keyword>
<dbReference type="PANTHER" id="PTHR35526">
    <property type="entry name" value="ANTI-SIGMA-F FACTOR RSBW-RELATED"/>
    <property type="match status" value="1"/>
</dbReference>
<protein>
    <submittedName>
        <fullName evidence="3">ATP-binding protein</fullName>
    </submittedName>
</protein>
<organism evidence="3 4">
    <name type="scientific">Streptomyces gibsoniae</name>
    <dbReference type="NCBI Taxonomy" id="3075529"/>
    <lineage>
        <taxon>Bacteria</taxon>
        <taxon>Bacillati</taxon>
        <taxon>Actinomycetota</taxon>
        <taxon>Actinomycetes</taxon>
        <taxon>Kitasatosporales</taxon>
        <taxon>Streptomycetaceae</taxon>
        <taxon>Streptomyces</taxon>
    </lineage>
</organism>
<dbReference type="Proteomes" id="UP001183809">
    <property type="component" value="Unassembled WGS sequence"/>
</dbReference>
<dbReference type="InterPro" id="IPR050267">
    <property type="entry name" value="Anti-sigma-factor_SerPK"/>
</dbReference>
<dbReference type="CDD" id="cd16936">
    <property type="entry name" value="HATPase_RsbW-like"/>
    <property type="match status" value="1"/>
</dbReference>
<dbReference type="EMBL" id="JAVREY010000034">
    <property type="protein sequence ID" value="MDT0466220.1"/>
    <property type="molecule type" value="Genomic_DNA"/>
</dbReference>
<proteinExistence type="predicted"/>
<sequence length="138" mass="14319">MTVTQLDVASRAGVEYVFPLPYAPRAVSAVRRRVSAVLATLGLPADAADNVLLVVSELLTNALVHALPPATLRLTSVLVEGRGVVRVEVTDNGPAAPGRPVDPDEHGRGLGIVTMLSARCGVQVHPGGTCRWAEVPAG</sequence>
<dbReference type="Pfam" id="PF13581">
    <property type="entry name" value="HATPase_c_2"/>
    <property type="match status" value="1"/>
</dbReference>
<evidence type="ECO:0000259" key="2">
    <source>
        <dbReference type="Pfam" id="PF13581"/>
    </source>
</evidence>
<dbReference type="InterPro" id="IPR003594">
    <property type="entry name" value="HATPase_dom"/>
</dbReference>
<name>A0ABU2TZ19_9ACTN</name>
<keyword evidence="1" id="KW-0808">Transferase</keyword>
<keyword evidence="3" id="KW-0067">ATP-binding</keyword>
<evidence type="ECO:0000313" key="3">
    <source>
        <dbReference type="EMBL" id="MDT0466220.1"/>
    </source>
</evidence>